<dbReference type="STRING" id="1141106.GCA_000308095_02662"/>
<accession>A0A380G988</accession>
<keyword evidence="2" id="KW-1185">Reference proteome</keyword>
<evidence type="ECO:0000313" key="1">
    <source>
        <dbReference type="EMBL" id="SUM47625.1"/>
    </source>
</evidence>
<dbReference type="EMBL" id="UHDP01000003">
    <property type="protein sequence ID" value="SUM47625.1"/>
    <property type="molecule type" value="Genomic_DNA"/>
</dbReference>
<organism evidence="1 2">
    <name type="scientific">Staphylococcus intermedius NCTC 11048</name>
    <dbReference type="NCBI Taxonomy" id="1141106"/>
    <lineage>
        <taxon>Bacteria</taxon>
        <taxon>Bacillati</taxon>
        <taxon>Bacillota</taxon>
        <taxon>Bacilli</taxon>
        <taxon>Bacillales</taxon>
        <taxon>Staphylococcaceae</taxon>
        <taxon>Staphylococcus</taxon>
        <taxon>Staphylococcus intermedius group</taxon>
    </lineage>
</organism>
<dbReference type="SUPFAM" id="SSF50814">
    <property type="entry name" value="Lipocalins"/>
    <property type="match status" value="1"/>
</dbReference>
<sequence>MTMEHNVKIDVHQIVKRDAQKEHFSHQTTGQWLKKGEDWIRYQEQIEDATVNVTIKLTDESVKLIRKGDINMNMHFIEGQDTTTFYELPHGKMVMTVHTMSILHFVTPDGGKLKVHYALFQGDEKMGTYQYEMKYKEI</sequence>
<name>A0A380G988_STAIN</name>
<proteinExistence type="predicted"/>
<dbReference type="Pfam" id="PF09148">
    <property type="entry name" value="DUF1934"/>
    <property type="match status" value="1"/>
</dbReference>
<protein>
    <submittedName>
        <fullName evidence="1">Uncharacterized beta-barrel protein ywiB</fullName>
    </submittedName>
</protein>
<dbReference type="AlphaFoldDB" id="A0A380G988"/>
<dbReference type="Gene3D" id="2.40.128.20">
    <property type="match status" value="1"/>
</dbReference>
<dbReference type="InterPro" id="IPR012674">
    <property type="entry name" value="Calycin"/>
</dbReference>
<dbReference type="InterPro" id="IPR015231">
    <property type="entry name" value="DUF1934"/>
</dbReference>
<gene>
    <name evidence="1" type="primary">ywiB</name>
    <name evidence="1" type="ORF">NCTC11048_02710</name>
</gene>
<dbReference type="Proteomes" id="UP000255549">
    <property type="component" value="Unassembled WGS sequence"/>
</dbReference>
<reference evidence="1 2" key="1">
    <citation type="submission" date="2018-06" db="EMBL/GenBank/DDBJ databases">
        <authorList>
            <consortium name="Pathogen Informatics"/>
            <person name="Doyle S."/>
        </authorList>
    </citation>
    <scope>NUCLEOTIDE SEQUENCE [LARGE SCALE GENOMIC DNA]</scope>
    <source>
        <strain evidence="2">NCTC 11048</strain>
    </source>
</reference>
<evidence type="ECO:0000313" key="2">
    <source>
        <dbReference type="Proteomes" id="UP000255549"/>
    </source>
</evidence>